<evidence type="ECO:0008006" key="3">
    <source>
        <dbReference type="Google" id="ProtNLM"/>
    </source>
</evidence>
<dbReference type="Proteomes" id="UP001598251">
    <property type="component" value="Unassembled WGS sequence"/>
</dbReference>
<dbReference type="InterPro" id="IPR027417">
    <property type="entry name" value="P-loop_NTPase"/>
</dbReference>
<sequence>MSTTSTEHGEREAEFIDLAAYQDPDTLDRLELLARAARDTARTTPAGIADLSTGTVRLDKEEGPAPLDQLDDEAGVLEVLDERDGWNLRRLVPESLTDMGVWRQRRAEWLNATAFHALRSPVYLWRAANVAALGARVGTRDAWSYLFATEYGQIADKVRRTKAGPEHIADLRADRRKESRGRRREPLTIYSLTGCSTYTGALLALGETWGWVMASPVLLPVFGVLYALGRRELIRRQPDGTFALMDAPDFTGAGVLTDEGLNAALRARNVGILKDGEEVTVRGFIAREPADKASVVRFDLPRSSGKTAKEVAAKREPIAAALAVDAIQLSIRQDGHEGGVYMRVADSHPFGGEPVPSPLETAESWNIWDGAPTFVDETGTITAIELLFFGLLVGAMPRQGKTFTARAAAAAAILDPTCRVIVADGKGGKDWAATALLAEAYVRGVTEPAVRRLTRVLENLVAEMEEAYDALFELPDEVCPEGKLTPEITRDHKIYPVVLIIDELQRYLEDEGKEEEDDKLTYGKRIEKALITLAKVGPAAGLIPILASQKPTGDAVPSALRDAIPQRIAHLCATYQMSDSVLGTGSSASGWNAKDLAPAFKGMGIHADETGLRFMRSLLIKLPGFRAICERGRALRITAGTLAGEAAGQAGRAARVGGILADLIAVFEDRKNPERLATAELLDGLAALDPSTWAPAALGVGEEDQAAYARTGGTALRKALDEALAETDRTLTVRSWTSGGRANGYYLADLRKAAGMA</sequence>
<keyword evidence="2" id="KW-1185">Reference proteome</keyword>
<dbReference type="Gene3D" id="3.40.50.300">
    <property type="entry name" value="P-loop containing nucleotide triphosphate hydrolases"/>
    <property type="match status" value="1"/>
</dbReference>
<organism evidence="1 2">
    <name type="scientific">Streptomyces sindenensis</name>
    <dbReference type="NCBI Taxonomy" id="67363"/>
    <lineage>
        <taxon>Bacteria</taxon>
        <taxon>Bacillati</taxon>
        <taxon>Actinomycetota</taxon>
        <taxon>Actinomycetes</taxon>
        <taxon>Kitasatosporales</taxon>
        <taxon>Streptomycetaceae</taxon>
        <taxon>Streptomyces</taxon>
    </lineage>
</organism>
<evidence type="ECO:0000313" key="1">
    <source>
        <dbReference type="EMBL" id="MFD4217568.1"/>
    </source>
</evidence>
<dbReference type="SUPFAM" id="SSF52540">
    <property type="entry name" value="P-loop containing nucleoside triphosphate hydrolases"/>
    <property type="match status" value="1"/>
</dbReference>
<reference evidence="1 2" key="1">
    <citation type="submission" date="2024-09" db="EMBL/GenBank/DDBJ databases">
        <title>The Natural Products Discovery Center: Release of the First 8490 Sequenced Strains for Exploring Actinobacteria Biosynthetic Diversity.</title>
        <authorList>
            <person name="Kalkreuter E."/>
            <person name="Kautsar S.A."/>
            <person name="Yang D."/>
            <person name="Bader C.D."/>
            <person name="Teijaro C.N."/>
            <person name="Fluegel L."/>
            <person name="Davis C.M."/>
            <person name="Simpson J.R."/>
            <person name="Lauterbach L."/>
            <person name="Steele A.D."/>
            <person name="Gui C."/>
            <person name="Meng S."/>
            <person name="Li G."/>
            <person name="Viehrig K."/>
            <person name="Ye F."/>
            <person name="Su P."/>
            <person name="Kiefer A.F."/>
            <person name="Nichols A."/>
            <person name="Cepeda A.J."/>
            <person name="Yan W."/>
            <person name="Fan B."/>
            <person name="Jiang Y."/>
            <person name="Adhikari A."/>
            <person name="Zheng C.-J."/>
            <person name="Schuster L."/>
            <person name="Cowan T.M."/>
            <person name="Smanski M.J."/>
            <person name="Chevrette M.G."/>
            <person name="De Carvalho L.P.S."/>
            <person name="Shen B."/>
        </authorList>
    </citation>
    <scope>NUCLEOTIDE SEQUENCE [LARGE SCALE GENOMIC DNA]</scope>
    <source>
        <strain evidence="1 2">NPDC058546</strain>
    </source>
</reference>
<proteinExistence type="predicted"/>
<dbReference type="PANTHER" id="PTHR22683">
    <property type="entry name" value="SPORULATION PROTEIN RELATED"/>
    <property type="match status" value="1"/>
</dbReference>
<evidence type="ECO:0000313" key="2">
    <source>
        <dbReference type="Proteomes" id="UP001598251"/>
    </source>
</evidence>
<dbReference type="InterPro" id="IPR050206">
    <property type="entry name" value="FtsK/SpoIIIE/SftA"/>
</dbReference>
<dbReference type="PANTHER" id="PTHR22683:SF41">
    <property type="entry name" value="DNA TRANSLOCASE FTSK"/>
    <property type="match status" value="1"/>
</dbReference>
<comment type="caution">
    <text evidence="1">The sequence shown here is derived from an EMBL/GenBank/DDBJ whole genome shotgun (WGS) entry which is preliminary data.</text>
</comment>
<name>A0ABW6EQZ8_9ACTN</name>
<gene>
    <name evidence="1" type="ORF">ACFWSS_32350</name>
</gene>
<dbReference type="EMBL" id="JBHXOF010000033">
    <property type="protein sequence ID" value="MFD4217568.1"/>
    <property type="molecule type" value="Genomic_DNA"/>
</dbReference>
<protein>
    <recommendedName>
        <fullName evidence="3">Cell division protein FtsK</fullName>
    </recommendedName>
</protein>
<accession>A0ABW6EQZ8</accession>
<dbReference type="RefSeq" id="WP_382830953.1">
    <property type="nucleotide sequence ID" value="NZ_JBHXLY010000046.1"/>
</dbReference>